<sequence>MWYRRPPPSFFSITLSDNGARASWVKRERAKRDVYAEVSILEWQNGTGTSCLRPIHDLGGTATRREKGGKIHTSSLEIHPLGHWGETGHQSGLLIFPRPSRGEPREGMSLVGCSGGEGKYKRNKLPFQDVFSRPLMQQYSIKTMKRPVRFGRRRLWTTKIRSIMIPPHVPCMTYLAYLVSAATTMPVC</sequence>
<dbReference type="EMBL" id="MU394300">
    <property type="protein sequence ID" value="KAI6088636.1"/>
    <property type="molecule type" value="Genomic_DNA"/>
</dbReference>
<reference evidence="1 2" key="1">
    <citation type="journal article" date="2022" name="New Phytol.">
        <title>Ecological generalism drives hyperdiversity of secondary metabolite gene clusters in xylarialean endophytes.</title>
        <authorList>
            <person name="Franco M.E.E."/>
            <person name="Wisecaver J.H."/>
            <person name="Arnold A.E."/>
            <person name="Ju Y.M."/>
            <person name="Slot J.C."/>
            <person name="Ahrendt S."/>
            <person name="Moore L.P."/>
            <person name="Eastman K.E."/>
            <person name="Scott K."/>
            <person name="Konkel Z."/>
            <person name="Mondo S.J."/>
            <person name="Kuo A."/>
            <person name="Hayes R.D."/>
            <person name="Haridas S."/>
            <person name="Andreopoulos B."/>
            <person name="Riley R."/>
            <person name="LaButti K."/>
            <person name="Pangilinan J."/>
            <person name="Lipzen A."/>
            <person name="Amirebrahimi M."/>
            <person name="Yan J."/>
            <person name="Adam C."/>
            <person name="Keymanesh K."/>
            <person name="Ng V."/>
            <person name="Louie K."/>
            <person name="Northen T."/>
            <person name="Drula E."/>
            <person name="Henrissat B."/>
            <person name="Hsieh H.M."/>
            <person name="Youens-Clark K."/>
            <person name="Lutzoni F."/>
            <person name="Miadlikowska J."/>
            <person name="Eastwood D.C."/>
            <person name="Hamelin R.C."/>
            <person name="Grigoriev I.V."/>
            <person name="U'Ren J.M."/>
        </authorList>
    </citation>
    <scope>NUCLEOTIDE SEQUENCE [LARGE SCALE GENOMIC DNA]</scope>
    <source>
        <strain evidence="1 2">ER1909</strain>
    </source>
</reference>
<name>A0ACC0D7B1_9PEZI</name>
<evidence type="ECO:0000313" key="2">
    <source>
        <dbReference type="Proteomes" id="UP001497680"/>
    </source>
</evidence>
<dbReference type="Proteomes" id="UP001497680">
    <property type="component" value="Unassembled WGS sequence"/>
</dbReference>
<gene>
    <name evidence="1" type="ORF">F4821DRAFT_85805</name>
</gene>
<accession>A0ACC0D7B1</accession>
<comment type="caution">
    <text evidence="1">The sequence shown here is derived from an EMBL/GenBank/DDBJ whole genome shotgun (WGS) entry which is preliminary data.</text>
</comment>
<keyword evidence="2" id="KW-1185">Reference proteome</keyword>
<proteinExistence type="predicted"/>
<protein>
    <submittedName>
        <fullName evidence="1">Uncharacterized protein</fullName>
    </submittedName>
</protein>
<organism evidence="1 2">
    <name type="scientific">Hypoxylon rubiginosum</name>
    <dbReference type="NCBI Taxonomy" id="110542"/>
    <lineage>
        <taxon>Eukaryota</taxon>
        <taxon>Fungi</taxon>
        <taxon>Dikarya</taxon>
        <taxon>Ascomycota</taxon>
        <taxon>Pezizomycotina</taxon>
        <taxon>Sordariomycetes</taxon>
        <taxon>Xylariomycetidae</taxon>
        <taxon>Xylariales</taxon>
        <taxon>Hypoxylaceae</taxon>
        <taxon>Hypoxylon</taxon>
    </lineage>
</organism>
<evidence type="ECO:0000313" key="1">
    <source>
        <dbReference type="EMBL" id="KAI6088636.1"/>
    </source>
</evidence>